<evidence type="ECO:0000313" key="3">
    <source>
        <dbReference type="EMBL" id="SVA46499.1"/>
    </source>
</evidence>
<feature type="domain" description="ApaG" evidence="2">
    <location>
        <begin position="10"/>
        <end position="134"/>
    </location>
</feature>
<dbReference type="InterPro" id="IPR036767">
    <property type="entry name" value="ApaG_sf"/>
</dbReference>
<name>A0A381W1T2_9ZZZZ</name>
<sequence length="134" mass="14901">MTAEAMQTSEAITQGIRIHVTAQYSAEHSQPQSKRWFFLYTIKISNESESTVQLLNRHWIITDADQQVEEVRGLGVVGKQPVLAPGESFEYTSGCPLTTPFGSMRGTYQMTTTDGGHFDVEIAAFALTEPYTVH</sequence>
<evidence type="ECO:0000259" key="2">
    <source>
        <dbReference type="PROSITE" id="PS51087"/>
    </source>
</evidence>
<dbReference type="EMBL" id="UINC01010456">
    <property type="protein sequence ID" value="SVA46499.1"/>
    <property type="molecule type" value="Genomic_DNA"/>
</dbReference>
<proteinExistence type="inferred from homology"/>
<organism evidence="3">
    <name type="scientific">marine metagenome</name>
    <dbReference type="NCBI Taxonomy" id="408172"/>
    <lineage>
        <taxon>unclassified sequences</taxon>
        <taxon>metagenomes</taxon>
        <taxon>ecological metagenomes</taxon>
    </lineage>
</organism>
<dbReference type="InterPro" id="IPR007474">
    <property type="entry name" value="ApaG_domain"/>
</dbReference>
<dbReference type="InterPro" id="IPR050718">
    <property type="entry name" value="ApaG-like"/>
</dbReference>
<dbReference type="AlphaFoldDB" id="A0A381W1T2"/>
<protein>
    <recommendedName>
        <fullName evidence="1">Protein ApaG</fullName>
    </recommendedName>
</protein>
<dbReference type="PROSITE" id="PS51087">
    <property type="entry name" value="APAG"/>
    <property type="match status" value="1"/>
</dbReference>
<dbReference type="InterPro" id="IPR023065">
    <property type="entry name" value="Uncharacterised_ApaG"/>
</dbReference>
<dbReference type="NCBIfam" id="NF003967">
    <property type="entry name" value="PRK05461.1"/>
    <property type="match status" value="1"/>
</dbReference>
<accession>A0A381W1T2</accession>
<dbReference type="Pfam" id="PF04379">
    <property type="entry name" value="DUF525"/>
    <property type="match status" value="1"/>
</dbReference>
<dbReference type="PANTHER" id="PTHR47191">
    <property type="entry name" value="OS05G0170800 PROTEIN"/>
    <property type="match status" value="1"/>
</dbReference>
<dbReference type="Gene3D" id="2.60.40.1470">
    <property type="entry name" value="ApaG domain"/>
    <property type="match status" value="1"/>
</dbReference>
<gene>
    <name evidence="3" type="ORF">METZ01_LOCUS99353</name>
</gene>
<dbReference type="HAMAP" id="MF_00791">
    <property type="entry name" value="ApaG"/>
    <property type="match status" value="1"/>
</dbReference>
<dbReference type="PANTHER" id="PTHR47191:SF2">
    <property type="entry name" value="OS05G0170800 PROTEIN"/>
    <property type="match status" value="1"/>
</dbReference>
<reference evidence="3" key="1">
    <citation type="submission" date="2018-05" db="EMBL/GenBank/DDBJ databases">
        <authorList>
            <person name="Lanie J.A."/>
            <person name="Ng W.-L."/>
            <person name="Kazmierczak K.M."/>
            <person name="Andrzejewski T.M."/>
            <person name="Davidsen T.M."/>
            <person name="Wayne K.J."/>
            <person name="Tettelin H."/>
            <person name="Glass J.I."/>
            <person name="Rusch D."/>
            <person name="Podicherti R."/>
            <person name="Tsui H.-C.T."/>
            <person name="Winkler M.E."/>
        </authorList>
    </citation>
    <scope>NUCLEOTIDE SEQUENCE</scope>
</reference>
<evidence type="ECO:0000256" key="1">
    <source>
        <dbReference type="ARBA" id="ARBA00017693"/>
    </source>
</evidence>
<dbReference type="SUPFAM" id="SSF110069">
    <property type="entry name" value="ApaG-like"/>
    <property type="match status" value="1"/>
</dbReference>